<feature type="signal peptide" evidence="6">
    <location>
        <begin position="1"/>
        <end position="18"/>
    </location>
</feature>
<feature type="domain" description="SusD-like N-terminal" evidence="8">
    <location>
        <begin position="20"/>
        <end position="221"/>
    </location>
</feature>
<dbReference type="SUPFAM" id="SSF48452">
    <property type="entry name" value="TPR-like"/>
    <property type="match status" value="1"/>
</dbReference>
<dbReference type="PROSITE" id="PS51257">
    <property type="entry name" value="PROKAR_LIPOPROTEIN"/>
    <property type="match status" value="1"/>
</dbReference>
<dbReference type="InterPro" id="IPR012944">
    <property type="entry name" value="SusD_RagB_dom"/>
</dbReference>
<dbReference type="InterPro" id="IPR033985">
    <property type="entry name" value="SusD-like_N"/>
</dbReference>
<comment type="subcellular location">
    <subcellularLocation>
        <location evidence="1">Cell outer membrane</location>
    </subcellularLocation>
</comment>
<dbReference type="OrthoDB" id="618454at2"/>
<feature type="domain" description="RagB/SusD" evidence="7">
    <location>
        <begin position="351"/>
        <end position="519"/>
    </location>
</feature>
<evidence type="ECO:0000256" key="5">
    <source>
        <dbReference type="ARBA" id="ARBA00023237"/>
    </source>
</evidence>
<dbReference type="Gene3D" id="1.25.40.390">
    <property type="match status" value="1"/>
</dbReference>
<evidence type="ECO:0000256" key="2">
    <source>
        <dbReference type="ARBA" id="ARBA00006275"/>
    </source>
</evidence>
<evidence type="ECO:0000259" key="8">
    <source>
        <dbReference type="Pfam" id="PF14322"/>
    </source>
</evidence>
<evidence type="ECO:0000256" key="3">
    <source>
        <dbReference type="ARBA" id="ARBA00022729"/>
    </source>
</evidence>
<keyword evidence="5" id="KW-0998">Cell outer membrane</keyword>
<keyword evidence="4" id="KW-0472">Membrane</keyword>
<dbReference type="InterPro" id="IPR011990">
    <property type="entry name" value="TPR-like_helical_dom_sf"/>
</dbReference>
<comment type="similarity">
    <text evidence="2">Belongs to the SusD family.</text>
</comment>
<dbReference type="EMBL" id="FNBN01000012">
    <property type="protein sequence ID" value="SDH44423.1"/>
    <property type="molecule type" value="Genomic_DNA"/>
</dbReference>
<gene>
    <name evidence="9" type="ORF">SAMN04488121_112132</name>
</gene>
<evidence type="ECO:0000259" key="7">
    <source>
        <dbReference type="Pfam" id="PF07980"/>
    </source>
</evidence>
<evidence type="ECO:0000256" key="6">
    <source>
        <dbReference type="SAM" id="SignalP"/>
    </source>
</evidence>
<organism evidence="9 10">
    <name type="scientific">Chitinophaga filiformis</name>
    <name type="common">Myxococcus filiformis</name>
    <name type="synonym">Flexibacter filiformis</name>
    <dbReference type="NCBI Taxonomy" id="104663"/>
    <lineage>
        <taxon>Bacteria</taxon>
        <taxon>Pseudomonadati</taxon>
        <taxon>Bacteroidota</taxon>
        <taxon>Chitinophagia</taxon>
        <taxon>Chitinophagales</taxon>
        <taxon>Chitinophagaceae</taxon>
        <taxon>Chitinophaga</taxon>
    </lineage>
</organism>
<evidence type="ECO:0000313" key="9">
    <source>
        <dbReference type="EMBL" id="SDH44423.1"/>
    </source>
</evidence>
<accession>A0A1G8CGS9</accession>
<feature type="chain" id="PRO_5011489563" evidence="6">
    <location>
        <begin position="19"/>
        <end position="521"/>
    </location>
</feature>
<dbReference type="STRING" id="104663.SAMN04488121_112132"/>
<evidence type="ECO:0000256" key="1">
    <source>
        <dbReference type="ARBA" id="ARBA00004442"/>
    </source>
</evidence>
<dbReference type="RefSeq" id="WP_089838175.1">
    <property type="nucleotide sequence ID" value="NZ_FNBN01000012.1"/>
</dbReference>
<evidence type="ECO:0000313" key="10">
    <source>
        <dbReference type="Proteomes" id="UP000199045"/>
    </source>
</evidence>
<reference evidence="9 10" key="1">
    <citation type="submission" date="2016-10" db="EMBL/GenBank/DDBJ databases">
        <authorList>
            <person name="de Groot N.N."/>
        </authorList>
    </citation>
    <scope>NUCLEOTIDE SEQUENCE [LARGE SCALE GENOMIC DNA]</scope>
    <source>
        <strain evidence="9 10">DSM 527</strain>
    </source>
</reference>
<sequence length="521" mass="58580">MKKIFASIIAIALFAACSKDFLELSPVDEQTETSFYQTPAQALQALVSVYSQLNIGDYDNIHLVSEIASDDCFGAGGTSDLVWKQWDRFQEASNMNLGLWQRGYTGIYRANVLLSKIDGVNWGTDSTLKATYTAEARFLRAYFYFDLVRVFGNIPLTTKPLTVSEYNMPQATPADVYKQIAEDLQYAANNLPATAYQGISPNNYGRVTKWAAQSLLGRVYLYYTGYYNQPDLAGVVTKTQMISYLENVINASGYGLVDSFPRLWQASGKSFVGEDNKETVWSIKFTYKGLGNWDQHNGNRMQVDIGIRSQVIGPYYKGWGAGTVTPKLWNAYDATDTRRGASIISIADENLTAYSVGDQAQYTGYFWKKYMPLNDGNADSKGGNFQIDNYFDDIIIRYSDVLLMAAELNLDVDLSKAQNYYNQVRDRAFLNTTSRKTLTGDANGKKLIMEERRLEFALEGLRYWDLLRQGISVAKAAIDNSNSDNQFDVNFRTETQGLFKIPEQEINLSSGVYKQNAGWAN</sequence>
<evidence type="ECO:0000256" key="4">
    <source>
        <dbReference type="ARBA" id="ARBA00023136"/>
    </source>
</evidence>
<proteinExistence type="inferred from homology"/>
<keyword evidence="3 6" id="KW-0732">Signal</keyword>
<protein>
    <submittedName>
        <fullName evidence="9">SusD family protein</fullName>
    </submittedName>
</protein>
<dbReference type="CDD" id="cd08977">
    <property type="entry name" value="SusD"/>
    <property type="match status" value="1"/>
</dbReference>
<dbReference type="Pfam" id="PF14322">
    <property type="entry name" value="SusD-like_3"/>
    <property type="match status" value="1"/>
</dbReference>
<dbReference type="AlphaFoldDB" id="A0A1G8CGS9"/>
<dbReference type="GO" id="GO:0009279">
    <property type="term" value="C:cell outer membrane"/>
    <property type="evidence" value="ECO:0007669"/>
    <property type="project" value="UniProtKB-SubCell"/>
</dbReference>
<dbReference type="Proteomes" id="UP000199045">
    <property type="component" value="Unassembled WGS sequence"/>
</dbReference>
<dbReference type="Pfam" id="PF07980">
    <property type="entry name" value="SusD_RagB"/>
    <property type="match status" value="1"/>
</dbReference>
<name>A0A1G8CGS9_CHIFI</name>